<reference evidence="8 9" key="1">
    <citation type="submission" date="2017-05" db="EMBL/GenBank/DDBJ databases">
        <authorList>
            <person name="Varghese N."/>
            <person name="Submissions S."/>
        </authorList>
    </citation>
    <scope>NUCLEOTIDE SEQUENCE [LARGE SCALE GENOMIC DNA]</scope>
    <source>
        <strain evidence="8 9">DSM 100094</strain>
    </source>
</reference>
<accession>A0A521FS12</accession>
<dbReference type="AlphaFoldDB" id="A0A521FS12"/>
<feature type="transmembrane region" description="Helical" evidence="7">
    <location>
        <begin position="12"/>
        <end position="32"/>
    </location>
</feature>
<feature type="transmembrane region" description="Helical" evidence="7">
    <location>
        <begin position="117"/>
        <end position="138"/>
    </location>
</feature>
<keyword evidence="5 7" id="KW-1133">Transmembrane helix</keyword>
<dbReference type="RefSeq" id="WP_142665001.1">
    <property type="nucleotide sequence ID" value="NZ_FXTK01000038.1"/>
</dbReference>
<dbReference type="GO" id="GO:0015109">
    <property type="term" value="F:chromate transmembrane transporter activity"/>
    <property type="evidence" value="ECO:0007669"/>
    <property type="project" value="InterPro"/>
</dbReference>
<dbReference type="Proteomes" id="UP000319014">
    <property type="component" value="Unassembled WGS sequence"/>
</dbReference>
<dbReference type="InterPro" id="IPR052518">
    <property type="entry name" value="CHR_Transporter"/>
</dbReference>
<evidence type="ECO:0000313" key="9">
    <source>
        <dbReference type="Proteomes" id="UP000319014"/>
    </source>
</evidence>
<feature type="transmembrane region" description="Helical" evidence="7">
    <location>
        <begin position="150"/>
        <end position="181"/>
    </location>
</feature>
<evidence type="ECO:0000256" key="6">
    <source>
        <dbReference type="ARBA" id="ARBA00023136"/>
    </source>
</evidence>
<keyword evidence="3" id="KW-1003">Cell membrane</keyword>
<dbReference type="OrthoDB" id="8969999at2"/>
<dbReference type="PANTHER" id="PTHR43663">
    <property type="entry name" value="CHROMATE TRANSPORT PROTEIN-RELATED"/>
    <property type="match status" value="1"/>
</dbReference>
<evidence type="ECO:0000256" key="3">
    <source>
        <dbReference type="ARBA" id="ARBA00022475"/>
    </source>
</evidence>
<evidence type="ECO:0000256" key="2">
    <source>
        <dbReference type="ARBA" id="ARBA00005262"/>
    </source>
</evidence>
<dbReference type="GO" id="GO:0005886">
    <property type="term" value="C:plasma membrane"/>
    <property type="evidence" value="ECO:0007669"/>
    <property type="project" value="UniProtKB-SubCell"/>
</dbReference>
<feature type="transmembrane region" description="Helical" evidence="7">
    <location>
        <begin position="82"/>
        <end position="105"/>
    </location>
</feature>
<evidence type="ECO:0000256" key="5">
    <source>
        <dbReference type="ARBA" id="ARBA00022989"/>
    </source>
</evidence>
<dbReference type="EMBL" id="FXTK01000038">
    <property type="protein sequence ID" value="SMO98929.1"/>
    <property type="molecule type" value="Genomic_DNA"/>
</dbReference>
<keyword evidence="9" id="KW-1185">Reference proteome</keyword>
<evidence type="ECO:0000256" key="4">
    <source>
        <dbReference type="ARBA" id="ARBA00022692"/>
    </source>
</evidence>
<comment type="subcellular location">
    <subcellularLocation>
        <location evidence="1">Cell membrane</location>
        <topology evidence="1">Multi-pass membrane protein</topology>
    </subcellularLocation>
</comment>
<keyword evidence="4 7" id="KW-0812">Transmembrane</keyword>
<evidence type="ECO:0000313" key="8">
    <source>
        <dbReference type="EMBL" id="SMO98929.1"/>
    </source>
</evidence>
<gene>
    <name evidence="8" type="ORF">SAMN06265221_13812</name>
</gene>
<protein>
    <submittedName>
        <fullName evidence="8">Chromate transporter</fullName>
    </submittedName>
</protein>
<feature type="transmembrane region" description="Helical" evidence="7">
    <location>
        <begin position="52"/>
        <end position="75"/>
    </location>
</feature>
<dbReference type="Pfam" id="PF02417">
    <property type="entry name" value="Chromate_transp"/>
    <property type="match status" value="1"/>
</dbReference>
<name>A0A521FS12_9RHOB</name>
<sequence length="184" mass="19458">MRDTRTDPAPVPAGALFLTCLKVGSLSFGGGLTGWLHREFVQRRGWVSDDDFSATLAIAQVLPGANVVNLVVCLGEELRGPLGAVACVTGFLLPPVLSVLGLALLFDRLGQFPAVEIAMLGIACAALGMLLQICWLGLRRAKGSPRRLAVIAAVVVGVTVLKLPMILVVLLVAPVSVWLVWRRG</sequence>
<comment type="similarity">
    <text evidence="2">Belongs to the chromate ion transporter (CHR) (TC 2.A.51) family.</text>
</comment>
<proteinExistence type="inferred from homology"/>
<evidence type="ECO:0000256" key="7">
    <source>
        <dbReference type="SAM" id="Phobius"/>
    </source>
</evidence>
<evidence type="ECO:0000256" key="1">
    <source>
        <dbReference type="ARBA" id="ARBA00004651"/>
    </source>
</evidence>
<dbReference type="InterPro" id="IPR003370">
    <property type="entry name" value="Chromate_transpt"/>
</dbReference>
<keyword evidence="6 7" id="KW-0472">Membrane</keyword>
<dbReference type="PANTHER" id="PTHR43663:SF1">
    <property type="entry name" value="CHROMATE TRANSPORTER"/>
    <property type="match status" value="1"/>
</dbReference>
<organism evidence="8 9">
    <name type="scientific">Paracoccus laeviglucosivorans</name>
    <dbReference type="NCBI Taxonomy" id="1197861"/>
    <lineage>
        <taxon>Bacteria</taxon>
        <taxon>Pseudomonadati</taxon>
        <taxon>Pseudomonadota</taxon>
        <taxon>Alphaproteobacteria</taxon>
        <taxon>Rhodobacterales</taxon>
        <taxon>Paracoccaceae</taxon>
        <taxon>Paracoccus</taxon>
    </lineage>
</organism>